<dbReference type="GO" id="GO:0050661">
    <property type="term" value="F:NADP binding"/>
    <property type="evidence" value="ECO:0007669"/>
    <property type="project" value="InterPro"/>
</dbReference>
<evidence type="ECO:0000256" key="3">
    <source>
        <dbReference type="ARBA" id="ARBA00012856"/>
    </source>
</evidence>
<dbReference type="GO" id="GO:0005829">
    <property type="term" value="C:cytosol"/>
    <property type="evidence" value="ECO:0007669"/>
    <property type="project" value="TreeGrafter"/>
</dbReference>
<evidence type="ECO:0000256" key="1">
    <source>
        <dbReference type="ARBA" id="ARBA00004903"/>
    </source>
</evidence>
<accession>A0A6M0P7U5</accession>
<dbReference type="UniPathway" id="UPA00077">
    <property type="reaction ID" value="UER00158"/>
</dbReference>
<dbReference type="GO" id="GO:0004146">
    <property type="term" value="F:dihydrofolate reductase activity"/>
    <property type="evidence" value="ECO:0007669"/>
    <property type="project" value="UniProtKB-EC"/>
</dbReference>
<evidence type="ECO:0000313" key="9">
    <source>
        <dbReference type="EMBL" id="NEY20365.1"/>
    </source>
</evidence>
<evidence type="ECO:0000256" key="2">
    <source>
        <dbReference type="ARBA" id="ARBA00009539"/>
    </source>
</evidence>
<gene>
    <name evidence="9" type="ORF">G4D61_10395</name>
</gene>
<keyword evidence="5 7" id="KW-0521">NADP</keyword>
<dbReference type="InterPro" id="IPR001796">
    <property type="entry name" value="DHFR_dom"/>
</dbReference>
<dbReference type="GO" id="GO:0006730">
    <property type="term" value="P:one-carbon metabolic process"/>
    <property type="evidence" value="ECO:0007669"/>
    <property type="project" value="UniProtKB-KW"/>
</dbReference>
<comment type="function">
    <text evidence="7">Key enzyme in folate metabolism. Catalyzes an essential reaction for de novo glycine and purine synthesis, and for DNA precursor synthesis.</text>
</comment>
<comment type="similarity">
    <text evidence="2 7">Belongs to the dihydrofolate reductase family.</text>
</comment>
<comment type="caution">
    <text evidence="9">The sequence shown here is derived from an EMBL/GenBank/DDBJ whole genome shotgun (WGS) entry which is preliminary data.</text>
</comment>
<dbReference type="EMBL" id="JAAIWK010000015">
    <property type="protein sequence ID" value="NEY20365.1"/>
    <property type="molecule type" value="Genomic_DNA"/>
</dbReference>
<proteinExistence type="inferred from homology"/>
<dbReference type="PROSITE" id="PS51330">
    <property type="entry name" value="DHFR_2"/>
    <property type="match status" value="1"/>
</dbReference>
<dbReference type="AlphaFoldDB" id="A0A6M0P7U5"/>
<keyword evidence="6 7" id="KW-0560">Oxidoreductase</keyword>
<evidence type="ECO:0000256" key="6">
    <source>
        <dbReference type="ARBA" id="ARBA00023002"/>
    </source>
</evidence>
<dbReference type="SUPFAM" id="SSF53597">
    <property type="entry name" value="Dihydrofolate reductase-like"/>
    <property type="match status" value="1"/>
</dbReference>
<reference evidence="9 10" key="1">
    <citation type="submission" date="2020-03" db="EMBL/GenBank/DDBJ databases">
        <title>Bacillus aquiflavi sp. nov., isolated from yellow water of strong flavor Chinese baijiu in Yibin region of China.</title>
        <authorList>
            <person name="Xie J."/>
        </authorList>
    </citation>
    <scope>NUCLEOTIDE SEQUENCE [LARGE SCALE GENOMIC DNA]</scope>
    <source>
        <strain evidence="9 10">Gsoil 114</strain>
    </source>
</reference>
<keyword evidence="4 7" id="KW-0554">One-carbon metabolism</keyword>
<protein>
    <recommendedName>
        <fullName evidence="3 7">Dihydrofolate reductase</fullName>
        <ecNumber evidence="3 7">1.5.1.3</ecNumber>
    </recommendedName>
</protein>
<dbReference type="Pfam" id="PF00186">
    <property type="entry name" value="DHFR_1"/>
    <property type="match status" value="1"/>
</dbReference>
<evidence type="ECO:0000256" key="4">
    <source>
        <dbReference type="ARBA" id="ARBA00022563"/>
    </source>
</evidence>
<dbReference type="FunFam" id="3.40.430.10:FF:000009">
    <property type="entry name" value="Dihydrofolate reductase"/>
    <property type="match status" value="1"/>
</dbReference>
<keyword evidence="10" id="KW-1185">Reference proteome</keyword>
<organism evidence="9 10">
    <name type="scientific">Heyndrickxia ginsengihumi</name>
    <dbReference type="NCBI Taxonomy" id="363870"/>
    <lineage>
        <taxon>Bacteria</taxon>
        <taxon>Bacillati</taxon>
        <taxon>Bacillota</taxon>
        <taxon>Bacilli</taxon>
        <taxon>Bacillales</taxon>
        <taxon>Bacillaceae</taxon>
        <taxon>Heyndrickxia</taxon>
    </lineage>
</organism>
<dbReference type="PIRSF" id="PIRSF000194">
    <property type="entry name" value="DHFR"/>
    <property type="match status" value="1"/>
</dbReference>
<name>A0A6M0P7U5_9BACI</name>
<evidence type="ECO:0000259" key="8">
    <source>
        <dbReference type="PROSITE" id="PS51330"/>
    </source>
</evidence>
<dbReference type="GO" id="GO:0046655">
    <property type="term" value="P:folic acid metabolic process"/>
    <property type="evidence" value="ECO:0007669"/>
    <property type="project" value="TreeGrafter"/>
</dbReference>
<feature type="domain" description="DHFR" evidence="8">
    <location>
        <begin position="1"/>
        <end position="160"/>
    </location>
</feature>
<dbReference type="CDD" id="cd00209">
    <property type="entry name" value="DHFR"/>
    <property type="match status" value="1"/>
</dbReference>
<dbReference type="PRINTS" id="PR00070">
    <property type="entry name" value="DHFR"/>
</dbReference>
<dbReference type="InterPro" id="IPR024072">
    <property type="entry name" value="DHFR-like_dom_sf"/>
</dbReference>
<dbReference type="PANTHER" id="PTHR48069:SF3">
    <property type="entry name" value="DIHYDROFOLATE REDUCTASE"/>
    <property type="match status" value="1"/>
</dbReference>
<dbReference type="RefSeq" id="WP_163173878.1">
    <property type="nucleotide sequence ID" value="NZ_JAAIWK010000015.1"/>
</dbReference>
<dbReference type="GO" id="GO:0046654">
    <property type="term" value="P:tetrahydrofolate biosynthetic process"/>
    <property type="evidence" value="ECO:0007669"/>
    <property type="project" value="UniProtKB-UniPathway"/>
</dbReference>
<dbReference type="PANTHER" id="PTHR48069">
    <property type="entry name" value="DIHYDROFOLATE REDUCTASE"/>
    <property type="match status" value="1"/>
</dbReference>
<evidence type="ECO:0000313" key="10">
    <source>
        <dbReference type="Proteomes" id="UP000476934"/>
    </source>
</evidence>
<comment type="pathway">
    <text evidence="1 7">Cofactor biosynthesis; tetrahydrofolate biosynthesis; 5,6,7,8-tetrahydrofolate from 7,8-dihydrofolate: step 1/1.</text>
</comment>
<dbReference type="EC" id="1.5.1.3" evidence="3 7"/>
<dbReference type="Proteomes" id="UP000476934">
    <property type="component" value="Unassembled WGS sequence"/>
</dbReference>
<comment type="catalytic activity">
    <reaction evidence="7">
        <text>(6S)-5,6,7,8-tetrahydrofolate + NADP(+) = 7,8-dihydrofolate + NADPH + H(+)</text>
        <dbReference type="Rhea" id="RHEA:15009"/>
        <dbReference type="ChEBI" id="CHEBI:15378"/>
        <dbReference type="ChEBI" id="CHEBI:57451"/>
        <dbReference type="ChEBI" id="CHEBI:57453"/>
        <dbReference type="ChEBI" id="CHEBI:57783"/>
        <dbReference type="ChEBI" id="CHEBI:58349"/>
        <dbReference type="EC" id="1.5.1.3"/>
    </reaction>
</comment>
<dbReference type="Gene3D" id="3.40.430.10">
    <property type="entry name" value="Dihydrofolate Reductase, subunit A"/>
    <property type="match status" value="1"/>
</dbReference>
<dbReference type="GO" id="GO:0046452">
    <property type="term" value="P:dihydrofolate metabolic process"/>
    <property type="evidence" value="ECO:0007669"/>
    <property type="project" value="TreeGrafter"/>
</dbReference>
<evidence type="ECO:0000256" key="7">
    <source>
        <dbReference type="PIRNR" id="PIRNR000194"/>
    </source>
</evidence>
<evidence type="ECO:0000256" key="5">
    <source>
        <dbReference type="ARBA" id="ARBA00022857"/>
    </source>
</evidence>
<sequence length="161" mass="19098">MISFLWAQDEKGIIGKDNQLPWHLPEDLKYFKELTWGHPIVMGRKTYESIGKALPGRTNVILTRDSHFHAENCLVFSNKHDLLRWAYEKNEEIFITGGAEIFALLLDDVNRLYMTKIHEDIEGDTYFPMINWNEWQLISSKRGLKNEKNPYDYEFLVYQKI</sequence>
<dbReference type="InterPro" id="IPR012259">
    <property type="entry name" value="DHFR"/>
</dbReference>